<dbReference type="PANTHER" id="PTHR35863">
    <property type="entry name" value="COBALT-PRECORRIN-5B C(1)-METHYLTRANSFERASE"/>
    <property type="match status" value="1"/>
</dbReference>
<dbReference type="Pfam" id="PF01888">
    <property type="entry name" value="CbiD"/>
    <property type="match status" value="1"/>
</dbReference>
<keyword evidence="3 5" id="KW-0808">Transferase</keyword>
<dbReference type="GeneID" id="65095644"/>
<dbReference type="Proteomes" id="UP000680656">
    <property type="component" value="Chromosome"/>
</dbReference>
<sequence length="335" mass="35950">MQDPVSGFTYPEEWVSLCKDKTSRLLVSQGLAVLTSDGTIRRRGFTTGSSTAAAAKASVLSLKKTGITEVSILTPTGLRVQIPVSIDRGTGECSKYSGDYPGDVTSGLVFTAEATVTDSGISLIFGEGIGRWSRDTPRYKSGDPAVSYMARDEIETAIEEAVQEAGISGVAVRIFARQGREVAEKTLNKMVGVTEGISILGTTGFVEPWDDHLEQAACDRAVHAERVVLTTGRIGMRYARMLFPDHEVILAGSRLGTIIPHLTGEVTICGLPALVLKYVNPAILEGTGFSTVEEFMTTERFLPAMQASFQIYKSAHPNVRIVIVNREGTVIGDSG</sequence>
<comment type="pathway">
    <text evidence="5">Cofactor biosynthesis; adenosylcobalamin biosynthesis; cob(II)yrinate a,c-diamide from sirohydrochlorin (anaerobic route): step 6/10.</text>
</comment>
<dbReference type="GO" id="GO:0019251">
    <property type="term" value="P:anaerobic cobalamin biosynthetic process"/>
    <property type="evidence" value="ECO:0007669"/>
    <property type="project" value="UniProtKB-UniRule"/>
</dbReference>
<proteinExistence type="inferred from homology"/>
<comment type="catalytic activity">
    <reaction evidence="5">
        <text>Co-precorrin-5B + S-adenosyl-L-methionine = Co-precorrin-6A + S-adenosyl-L-homocysteine</text>
        <dbReference type="Rhea" id="RHEA:26285"/>
        <dbReference type="ChEBI" id="CHEBI:57856"/>
        <dbReference type="ChEBI" id="CHEBI:59789"/>
        <dbReference type="ChEBI" id="CHEBI:60063"/>
        <dbReference type="ChEBI" id="CHEBI:60064"/>
        <dbReference type="EC" id="2.1.1.195"/>
    </reaction>
</comment>
<evidence type="ECO:0000313" key="7">
    <source>
        <dbReference type="Proteomes" id="UP000680656"/>
    </source>
</evidence>
<dbReference type="Gene3D" id="3.30.1990.10">
    <property type="entry name" value="CbiD-like"/>
    <property type="match status" value="1"/>
</dbReference>
<keyword evidence="1 5" id="KW-0169">Cobalamin biosynthesis</keyword>
<dbReference type="NCBIfam" id="NF000856">
    <property type="entry name" value="PRK00075.2-5"/>
    <property type="match status" value="1"/>
</dbReference>
<dbReference type="InterPro" id="IPR036074">
    <property type="entry name" value="CbiD_sf"/>
</dbReference>
<dbReference type="GO" id="GO:0008168">
    <property type="term" value="F:methyltransferase activity"/>
    <property type="evidence" value="ECO:0007669"/>
    <property type="project" value="UniProtKB-UniRule"/>
</dbReference>
<comment type="function">
    <text evidence="5">Catalyzes the methylation of C-1 in cobalt-precorrin-5B to form cobalt-precorrin-6A.</text>
</comment>
<dbReference type="EMBL" id="CP075546">
    <property type="protein sequence ID" value="QVV89079.1"/>
    <property type="molecule type" value="Genomic_DNA"/>
</dbReference>
<dbReference type="PANTHER" id="PTHR35863:SF1">
    <property type="entry name" value="COBALT-PRECORRIN-5B C(1)-METHYLTRANSFERASE"/>
    <property type="match status" value="1"/>
</dbReference>
<evidence type="ECO:0000256" key="4">
    <source>
        <dbReference type="ARBA" id="ARBA00022691"/>
    </source>
</evidence>
<keyword evidence="7" id="KW-1185">Reference proteome</keyword>
<dbReference type="RefSeq" id="WP_214419881.1">
    <property type="nucleotide sequence ID" value="NZ_CP075546.1"/>
</dbReference>
<dbReference type="HAMAP" id="MF_00787">
    <property type="entry name" value="CbiD"/>
    <property type="match status" value="1"/>
</dbReference>
<protein>
    <recommendedName>
        <fullName evidence="5">Cobalt-precorrin-5B C(1)-methyltransferase</fullName>
        <ecNumber evidence="5">2.1.1.195</ecNumber>
    </recommendedName>
    <alternativeName>
        <fullName evidence="5">Cobalt-precorrin-6A synthase</fullName>
    </alternativeName>
</protein>
<dbReference type="UniPathway" id="UPA00148">
    <property type="reaction ID" value="UER00227"/>
</dbReference>
<gene>
    <name evidence="5" type="primary">cbiD</name>
    <name evidence="6" type="ORF">KHC33_00630</name>
</gene>
<dbReference type="GO" id="GO:0032259">
    <property type="term" value="P:methylation"/>
    <property type="evidence" value="ECO:0007669"/>
    <property type="project" value="UniProtKB-KW"/>
</dbReference>
<evidence type="ECO:0000256" key="2">
    <source>
        <dbReference type="ARBA" id="ARBA00022603"/>
    </source>
</evidence>
<dbReference type="InterPro" id="IPR002748">
    <property type="entry name" value="CbiD"/>
</dbReference>
<dbReference type="KEGG" id="mrtj:KHC33_00630"/>
<name>A0A8E7B1D9_9EURY</name>
<comment type="similarity">
    <text evidence="5">Belongs to the CbiD family.</text>
</comment>
<dbReference type="AlphaFoldDB" id="A0A8E7B1D9"/>
<accession>A0A8E7B1D9</accession>
<reference evidence="6 7" key="1">
    <citation type="submission" date="2021-05" db="EMBL/GenBank/DDBJ databases">
        <title>A novel Methanospirillum isolate from a pyrite-forming mixed culture.</title>
        <authorList>
            <person name="Bunk B."/>
            <person name="Sproer C."/>
            <person name="Spring S."/>
            <person name="Pester M."/>
        </authorList>
    </citation>
    <scope>NUCLEOTIDE SEQUENCE [LARGE SCALE GENOMIC DNA]</scope>
    <source>
        <strain evidence="6 7">J.3.6.1-F.2.7.3</strain>
    </source>
</reference>
<dbReference type="Gene3D" id="3.40.50.10720">
    <property type="entry name" value="CbiD-like domains"/>
    <property type="match status" value="1"/>
</dbReference>
<dbReference type="Gene3D" id="3.30.2110.10">
    <property type="entry name" value="CbiD-like"/>
    <property type="match status" value="1"/>
</dbReference>
<keyword evidence="4 5" id="KW-0949">S-adenosyl-L-methionine</keyword>
<dbReference type="EC" id="2.1.1.195" evidence="5"/>
<keyword evidence="2 5" id="KW-0489">Methyltransferase</keyword>
<evidence type="ECO:0000256" key="5">
    <source>
        <dbReference type="HAMAP-Rule" id="MF_00787"/>
    </source>
</evidence>
<dbReference type="SUPFAM" id="SSF111342">
    <property type="entry name" value="CbiD-like"/>
    <property type="match status" value="1"/>
</dbReference>
<evidence type="ECO:0000256" key="3">
    <source>
        <dbReference type="ARBA" id="ARBA00022679"/>
    </source>
</evidence>
<evidence type="ECO:0000256" key="1">
    <source>
        <dbReference type="ARBA" id="ARBA00022573"/>
    </source>
</evidence>
<evidence type="ECO:0000313" key="6">
    <source>
        <dbReference type="EMBL" id="QVV89079.1"/>
    </source>
</evidence>
<organism evidence="6 7">
    <name type="scientific">Methanospirillum purgamenti</name>
    <dbReference type="NCBI Taxonomy" id="2834276"/>
    <lineage>
        <taxon>Archaea</taxon>
        <taxon>Methanobacteriati</taxon>
        <taxon>Methanobacteriota</taxon>
        <taxon>Stenosarchaea group</taxon>
        <taxon>Methanomicrobia</taxon>
        <taxon>Methanomicrobiales</taxon>
        <taxon>Methanospirillaceae</taxon>
        <taxon>Methanospirillum</taxon>
    </lineage>
</organism>